<proteinExistence type="predicted"/>
<dbReference type="Proteomes" id="UP000033870">
    <property type="component" value="Unassembled WGS sequence"/>
</dbReference>
<accession>A0A0G1YIH8</accession>
<dbReference type="AlphaFoldDB" id="A0A0G1YIH8"/>
<organism evidence="1 2">
    <name type="scientific">Candidatus Magasanikbacteria bacterium GW2011_GWA2_56_11</name>
    <dbReference type="NCBI Taxonomy" id="1619044"/>
    <lineage>
        <taxon>Bacteria</taxon>
        <taxon>Candidatus Magasanikiibacteriota</taxon>
    </lineage>
</organism>
<sequence length="144" mass="16237">MGKTTVSKLLAKKLGAEYLSVDKILSDNNLDKDDDISVENFLKANEIITGISDGNRGPYVIDGNFYYQKQIDDLKNRFKDGVAIFTITSTVEKCIKRDAQREKVYGEDSVRYVYMVVSKVKAGIEIDNTDLTIEETIQTIIDNL</sequence>
<dbReference type="STRING" id="1619044.UY92_C0001G0055"/>
<evidence type="ECO:0008006" key="3">
    <source>
        <dbReference type="Google" id="ProtNLM"/>
    </source>
</evidence>
<reference evidence="1 2" key="1">
    <citation type="journal article" date="2015" name="Nature">
        <title>rRNA introns, odd ribosomes, and small enigmatic genomes across a large radiation of phyla.</title>
        <authorList>
            <person name="Brown C.T."/>
            <person name="Hug L.A."/>
            <person name="Thomas B.C."/>
            <person name="Sharon I."/>
            <person name="Castelle C.J."/>
            <person name="Singh A."/>
            <person name="Wilkins M.J."/>
            <person name="Williams K.H."/>
            <person name="Banfield J.F."/>
        </authorList>
    </citation>
    <scope>NUCLEOTIDE SEQUENCE [LARGE SCALE GENOMIC DNA]</scope>
</reference>
<protein>
    <recommendedName>
        <fullName evidence="3">Shikimate kinase</fullName>
    </recommendedName>
</protein>
<evidence type="ECO:0000313" key="2">
    <source>
        <dbReference type="Proteomes" id="UP000033870"/>
    </source>
</evidence>
<dbReference type="SUPFAM" id="SSF52540">
    <property type="entry name" value="P-loop containing nucleoside triphosphate hydrolases"/>
    <property type="match status" value="1"/>
</dbReference>
<dbReference type="InterPro" id="IPR027417">
    <property type="entry name" value="P-loop_NTPase"/>
</dbReference>
<name>A0A0G1YIH8_9BACT</name>
<evidence type="ECO:0000313" key="1">
    <source>
        <dbReference type="EMBL" id="KKW43041.1"/>
    </source>
</evidence>
<comment type="caution">
    <text evidence="1">The sequence shown here is derived from an EMBL/GenBank/DDBJ whole genome shotgun (WGS) entry which is preliminary data.</text>
</comment>
<dbReference type="EMBL" id="LCRX01000001">
    <property type="protein sequence ID" value="KKW43041.1"/>
    <property type="molecule type" value="Genomic_DNA"/>
</dbReference>
<dbReference type="Gene3D" id="3.40.50.300">
    <property type="entry name" value="P-loop containing nucleotide triphosphate hydrolases"/>
    <property type="match status" value="1"/>
</dbReference>
<gene>
    <name evidence="1" type="ORF">UY92_C0001G0055</name>
</gene>